<feature type="compositionally biased region" description="Polar residues" evidence="1">
    <location>
        <begin position="140"/>
        <end position="149"/>
    </location>
</feature>
<protein>
    <submittedName>
        <fullName evidence="2">Uncharacterized protein</fullName>
    </submittedName>
</protein>
<evidence type="ECO:0000256" key="1">
    <source>
        <dbReference type="SAM" id="MobiDB-lite"/>
    </source>
</evidence>
<proteinExistence type="predicted"/>
<evidence type="ECO:0000313" key="3">
    <source>
        <dbReference type="Proteomes" id="UP000800038"/>
    </source>
</evidence>
<reference evidence="2" key="1">
    <citation type="journal article" date="2020" name="Stud. Mycol.">
        <title>101 Dothideomycetes genomes: a test case for predicting lifestyles and emergence of pathogens.</title>
        <authorList>
            <person name="Haridas S."/>
            <person name="Albert R."/>
            <person name="Binder M."/>
            <person name="Bloem J."/>
            <person name="Labutti K."/>
            <person name="Salamov A."/>
            <person name="Andreopoulos B."/>
            <person name="Baker S."/>
            <person name="Barry K."/>
            <person name="Bills G."/>
            <person name="Bluhm B."/>
            <person name="Cannon C."/>
            <person name="Castanera R."/>
            <person name="Culley D."/>
            <person name="Daum C."/>
            <person name="Ezra D."/>
            <person name="Gonzalez J."/>
            <person name="Henrissat B."/>
            <person name="Kuo A."/>
            <person name="Liang C."/>
            <person name="Lipzen A."/>
            <person name="Lutzoni F."/>
            <person name="Magnuson J."/>
            <person name="Mondo S."/>
            <person name="Nolan M."/>
            <person name="Ohm R."/>
            <person name="Pangilinan J."/>
            <person name="Park H.-J."/>
            <person name="Ramirez L."/>
            <person name="Alfaro M."/>
            <person name="Sun H."/>
            <person name="Tritt A."/>
            <person name="Yoshinaga Y."/>
            <person name="Zwiers L.-H."/>
            <person name="Turgeon B."/>
            <person name="Goodwin S."/>
            <person name="Spatafora J."/>
            <person name="Crous P."/>
            <person name="Grigoriev I."/>
        </authorList>
    </citation>
    <scope>NUCLEOTIDE SEQUENCE</scope>
    <source>
        <strain evidence="2">CBS 161.51</strain>
    </source>
</reference>
<dbReference type="Proteomes" id="UP000800038">
    <property type="component" value="Unassembled WGS sequence"/>
</dbReference>
<gene>
    <name evidence="2" type="ORF">EJ02DRAFT_424934</name>
</gene>
<evidence type="ECO:0000313" key="2">
    <source>
        <dbReference type="EMBL" id="KAF1939367.1"/>
    </source>
</evidence>
<dbReference type="OrthoDB" id="3662348at2759"/>
<keyword evidence="3" id="KW-1185">Reference proteome</keyword>
<dbReference type="EMBL" id="ML976083">
    <property type="protein sequence ID" value="KAF1939367.1"/>
    <property type="molecule type" value="Genomic_DNA"/>
</dbReference>
<accession>A0A6A5SQE3</accession>
<dbReference type="AlphaFoldDB" id="A0A6A5SQE3"/>
<organism evidence="2 3">
    <name type="scientific">Clathrospora elynae</name>
    <dbReference type="NCBI Taxonomy" id="706981"/>
    <lineage>
        <taxon>Eukaryota</taxon>
        <taxon>Fungi</taxon>
        <taxon>Dikarya</taxon>
        <taxon>Ascomycota</taxon>
        <taxon>Pezizomycotina</taxon>
        <taxon>Dothideomycetes</taxon>
        <taxon>Pleosporomycetidae</taxon>
        <taxon>Pleosporales</taxon>
        <taxon>Diademaceae</taxon>
        <taxon>Clathrospora</taxon>
    </lineage>
</organism>
<name>A0A6A5SQE3_9PLEO</name>
<feature type="compositionally biased region" description="Basic and acidic residues" evidence="1">
    <location>
        <begin position="150"/>
        <end position="159"/>
    </location>
</feature>
<feature type="region of interest" description="Disordered" evidence="1">
    <location>
        <begin position="140"/>
        <end position="174"/>
    </location>
</feature>
<sequence>MLLAVINYIKTPQQDKLFTDCLEAANADLPAEAHLKLLQPIKPVVTCWISYFDAIKRATYLYASFDSYIEKHISRVAYEEQRDHLYINIQAAWSKANEYYGKLDNSPVYYAATCPHPYHKYCAVAQGVRKDMACKTACMSQHRSPSPSSREWRNTETHSHTYAPLGNITSATSA</sequence>